<reference evidence="7 8" key="1">
    <citation type="submission" date="2016-10" db="EMBL/GenBank/DDBJ databases">
        <authorList>
            <person name="de Groot N.N."/>
        </authorList>
    </citation>
    <scope>NUCLEOTIDE SEQUENCE [LARGE SCALE GENOMIC DNA]</scope>
    <source>
        <strain evidence="7 8">DSM 21633</strain>
    </source>
</reference>
<dbReference type="PANTHER" id="PTHR47053:SF1">
    <property type="entry name" value="MUREIN DD-ENDOPEPTIDASE MEPH-RELATED"/>
    <property type="match status" value="1"/>
</dbReference>
<feature type="region of interest" description="Disordered" evidence="5">
    <location>
        <begin position="188"/>
        <end position="218"/>
    </location>
</feature>
<keyword evidence="3" id="KW-0378">Hydrolase</keyword>
<gene>
    <name evidence="7" type="ORF">SAMN05216362_10228</name>
</gene>
<evidence type="ECO:0000313" key="7">
    <source>
        <dbReference type="EMBL" id="SEP65689.1"/>
    </source>
</evidence>
<dbReference type="GO" id="GO:0006508">
    <property type="term" value="P:proteolysis"/>
    <property type="evidence" value="ECO:0007669"/>
    <property type="project" value="UniProtKB-KW"/>
</dbReference>
<evidence type="ECO:0000256" key="1">
    <source>
        <dbReference type="ARBA" id="ARBA00007074"/>
    </source>
</evidence>
<proteinExistence type="inferred from homology"/>
<evidence type="ECO:0000256" key="5">
    <source>
        <dbReference type="SAM" id="MobiDB-lite"/>
    </source>
</evidence>
<dbReference type="RefSeq" id="WP_091772221.1">
    <property type="nucleotide sequence ID" value="NZ_FOES01000002.1"/>
</dbReference>
<dbReference type="Pfam" id="PF01471">
    <property type="entry name" value="PG_binding_1"/>
    <property type="match status" value="2"/>
</dbReference>
<dbReference type="InterPro" id="IPR002477">
    <property type="entry name" value="Peptidoglycan-bd-like"/>
</dbReference>
<dbReference type="SUPFAM" id="SSF47090">
    <property type="entry name" value="PGBD-like"/>
    <property type="match status" value="2"/>
</dbReference>
<dbReference type="InterPro" id="IPR000064">
    <property type="entry name" value="NLP_P60_dom"/>
</dbReference>
<dbReference type="Pfam" id="PF00877">
    <property type="entry name" value="NLPC_P60"/>
    <property type="match status" value="1"/>
</dbReference>
<dbReference type="Gene3D" id="3.90.1720.10">
    <property type="entry name" value="endopeptidase domain like (from Nostoc punctiforme)"/>
    <property type="match status" value="1"/>
</dbReference>
<evidence type="ECO:0000256" key="4">
    <source>
        <dbReference type="ARBA" id="ARBA00022807"/>
    </source>
</evidence>
<name>A0A1H8ZME0_9BACI</name>
<sequence>MVKKKNRHPIIMSTMAGSIAFSSPLAFTLPVEAISKEQFEELQKLSYGEHHEAVVHLQRKLKTLKYYQGTYSPEYDALTEHALKMFQEENELNATGKADETTYLKIEEELNSHHKEVIEKYATKIQHGEQSNRVKQVQMALEHFGFYQDEIDSIAGPATKTALERMNKAHQLELDLSDYNQIVHVSERESQENNVQQAVQTKSQAEVQPSAQSDSVTSTAKNYMGSPYVWGGTSPSGFDCSGFLQYVFEQHGISLPRTVDSIYYSTKPVDQPSVGDLVFFETYKPGPSHAGIYLGDGNFIHAGLSSGVTISNMNNSYWSSRYIGPRRVAN</sequence>
<dbReference type="InterPro" id="IPR051202">
    <property type="entry name" value="Peptidase_C40"/>
</dbReference>
<dbReference type="PROSITE" id="PS51935">
    <property type="entry name" value="NLPC_P60"/>
    <property type="match status" value="1"/>
</dbReference>
<dbReference type="EMBL" id="FOES01000002">
    <property type="protein sequence ID" value="SEP65689.1"/>
    <property type="molecule type" value="Genomic_DNA"/>
</dbReference>
<dbReference type="InterPro" id="IPR038765">
    <property type="entry name" value="Papain-like_cys_pep_sf"/>
</dbReference>
<dbReference type="Gene3D" id="1.10.101.10">
    <property type="entry name" value="PGBD-like superfamily/PGBD"/>
    <property type="match status" value="2"/>
</dbReference>
<feature type="compositionally biased region" description="Polar residues" evidence="5">
    <location>
        <begin position="192"/>
        <end position="218"/>
    </location>
</feature>
<comment type="similarity">
    <text evidence="1">Belongs to the peptidase C40 family.</text>
</comment>
<dbReference type="PANTHER" id="PTHR47053">
    <property type="entry name" value="MUREIN DD-ENDOPEPTIDASE MEPH-RELATED"/>
    <property type="match status" value="1"/>
</dbReference>
<dbReference type="SUPFAM" id="SSF54001">
    <property type="entry name" value="Cysteine proteinases"/>
    <property type="match status" value="1"/>
</dbReference>
<dbReference type="OrthoDB" id="9813368at2"/>
<feature type="domain" description="NlpC/P60" evidence="6">
    <location>
        <begin position="210"/>
        <end position="329"/>
    </location>
</feature>
<dbReference type="GO" id="GO:0008234">
    <property type="term" value="F:cysteine-type peptidase activity"/>
    <property type="evidence" value="ECO:0007669"/>
    <property type="project" value="UniProtKB-KW"/>
</dbReference>
<evidence type="ECO:0000313" key="8">
    <source>
        <dbReference type="Proteomes" id="UP000199427"/>
    </source>
</evidence>
<keyword evidence="4" id="KW-0788">Thiol protease</keyword>
<accession>A0A1H8ZME0</accession>
<dbReference type="InterPro" id="IPR036366">
    <property type="entry name" value="PGBDSf"/>
</dbReference>
<organism evidence="7 8">
    <name type="scientific">Piscibacillus halophilus</name>
    <dbReference type="NCBI Taxonomy" id="571933"/>
    <lineage>
        <taxon>Bacteria</taxon>
        <taxon>Bacillati</taxon>
        <taxon>Bacillota</taxon>
        <taxon>Bacilli</taxon>
        <taxon>Bacillales</taxon>
        <taxon>Bacillaceae</taxon>
        <taxon>Piscibacillus</taxon>
    </lineage>
</organism>
<protein>
    <submittedName>
        <fullName evidence="7">Putative peptidoglycan binding domain-containing protein</fullName>
    </submittedName>
</protein>
<dbReference type="Proteomes" id="UP000199427">
    <property type="component" value="Unassembled WGS sequence"/>
</dbReference>
<dbReference type="AlphaFoldDB" id="A0A1H8ZME0"/>
<evidence type="ECO:0000259" key="6">
    <source>
        <dbReference type="PROSITE" id="PS51935"/>
    </source>
</evidence>
<keyword evidence="8" id="KW-1185">Reference proteome</keyword>
<dbReference type="InterPro" id="IPR036365">
    <property type="entry name" value="PGBD-like_sf"/>
</dbReference>
<evidence type="ECO:0000256" key="3">
    <source>
        <dbReference type="ARBA" id="ARBA00022801"/>
    </source>
</evidence>
<evidence type="ECO:0000256" key="2">
    <source>
        <dbReference type="ARBA" id="ARBA00022670"/>
    </source>
</evidence>
<keyword evidence="2" id="KW-0645">Protease</keyword>
<dbReference type="STRING" id="571933.SAMN05216362_10228"/>